<feature type="compositionally biased region" description="Polar residues" evidence="1">
    <location>
        <begin position="1"/>
        <end position="18"/>
    </location>
</feature>
<evidence type="ECO:0000313" key="4">
    <source>
        <dbReference type="Proteomes" id="UP000245119"/>
    </source>
</evidence>
<gene>
    <name evidence="3" type="ORF">C0Q70_16002</name>
</gene>
<evidence type="ECO:0000313" key="3">
    <source>
        <dbReference type="EMBL" id="PVD22746.1"/>
    </source>
</evidence>
<accession>A0A2T7NNM4</accession>
<keyword evidence="2" id="KW-0472">Membrane</keyword>
<comment type="caution">
    <text evidence="3">The sequence shown here is derived from an EMBL/GenBank/DDBJ whole genome shotgun (WGS) entry which is preliminary data.</text>
</comment>
<feature type="region of interest" description="Disordered" evidence="1">
    <location>
        <begin position="1"/>
        <end position="95"/>
    </location>
</feature>
<name>A0A2T7NNM4_POMCA</name>
<dbReference type="Proteomes" id="UP000245119">
    <property type="component" value="Linkage Group LG10"/>
</dbReference>
<organism evidence="3 4">
    <name type="scientific">Pomacea canaliculata</name>
    <name type="common">Golden apple snail</name>
    <dbReference type="NCBI Taxonomy" id="400727"/>
    <lineage>
        <taxon>Eukaryota</taxon>
        <taxon>Metazoa</taxon>
        <taxon>Spiralia</taxon>
        <taxon>Lophotrochozoa</taxon>
        <taxon>Mollusca</taxon>
        <taxon>Gastropoda</taxon>
        <taxon>Caenogastropoda</taxon>
        <taxon>Architaenioglossa</taxon>
        <taxon>Ampullarioidea</taxon>
        <taxon>Ampullariidae</taxon>
        <taxon>Pomacea</taxon>
    </lineage>
</organism>
<reference evidence="3 4" key="1">
    <citation type="submission" date="2018-04" db="EMBL/GenBank/DDBJ databases">
        <title>The genome of golden apple snail Pomacea canaliculata provides insight into stress tolerance and invasive adaptation.</title>
        <authorList>
            <person name="Liu C."/>
            <person name="Liu B."/>
            <person name="Ren Y."/>
            <person name="Zhang Y."/>
            <person name="Wang H."/>
            <person name="Li S."/>
            <person name="Jiang F."/>
            <person name="Yin L."/>
            <person name="Zhang G."/>
            <person name="Qian W."/>
            <person name="Fan W."/>
        </authorList>
    </citation>
    <scope>NUCLEOTIDE SEQUENCE [LARGE SCALE GENOMIC DNA]</scope>
    <source>
        <strain evidence="3">SZHN2017</strain>
        <tissue evidence="3">Muscle</tissue>
    </source>
</reference>
<feature type="region of interest" description="Disordered" evidence="1">
    <location>
        <begin position="146"/>
        <end position="175"/>
    </location>
</feature>
<feature type="transmembrane region" description="Helical" evidence="2">
    <location>
        <begin position="127"/>
        <end position="147"/>
    </location>
</feature>
<keyword evidence="2" id="KW-1133">Transmembrane helix</keyword>
<feature type="compositionally biased region" description="Low complexity" evidence="1">
    <location>
        <begin position="55"/>
        <end position="65"/>
    </location>
</feature>
<proteinExistence type="predicted"/>
<dbReference type="AlphaFoldDB" id="A0A2T7NNM4"/>
<keyword evidence="2" id="KW-0812">Transmembrane</keyword>
<evidence type="ECO:0000256" key="2">
    <source>
        <dbReference type="SAM" id="Phobius"/>
    </source>
</evidence>
<dbReference type="EMBL" id="PZQS01000010">
    <property type="protein sequence ID" value="PVD22746.1"/>
    <property type="molecule type" value="Genomic_DNA"/>
</dbReference>
<sequence>MTPAEVTSSTVTARSPQTEDLPRAVGRTAHPGIAPPDDPAGRARCAPRLAPSRTPSPARRAGCPGRPAPRRRHPSRKSSPPMPTPPKPKRTCKIPCRRRSPTLHGLSRCIQPKHNNCSHNSSGSQRLVVVVVVVVAVVVVLAAASGGPRAVESSGKKTCAAPPPPPRATDRVPTTANRFAPPARCITTSLPLLTTALSAKEVVRLSQRRYHLYPPTPLTLYPCPPPPLAAPTTTTTSPPV</sequence>
<keyword evidence="4" id="KW-1185">Reference proteome</keyword>
<protein>
    <submittedName>
        <fullName evidence="3">Uncharacterized protein</fullName>
    </submittedName>
</protein>
<evidence type="ECO:0000256" key="1">
    <source>
        <dbReference type="SAM" id="MobiDB-lite"/>
    </source>
</evidence>